<keyword evidence="7" id="KW-0325">Glycoprotein</keyword>
<dbReference type="CDD" id="cd11010">
    <property type="entry name" value="S1-P1_nuclease"/>
    <property type="match status" value="1"/>
</dbReference>
<sequence length="217" mass="23218">MSRAAPLLVTLFLLVTLAASATAWGQLGHSTVATIAYNNLSPKAKRPVEGRLPAIIAVLPPNCKNGGCVITAIATNARDLAINKDNPKAAWQALANLVHYVGDVTCPMHITGYAAARNGNLHSAWDGVILDMTVRKYFGGNQDAWMNHVVELTGYKVRDFVGREPRPTFAPSFMAQFQVNGKIEGAYHDGVRDLADMQLAKAGARLGALLNKVLGGQ</sequence>
<dbReference type="AlphaFoldDB" id="A0A1Y2I1Z3"/>
<dbReference type="OrthoDB" id="441446at2759"/>
<feature type="chain" id="PRO_5013118922" evidence="8">
    <location>
        <begin position="24"/>
        <end position="217"/>
    </location>
</feature>
<protein>
    <submittedName>
        <fullName evidence="9">Phospholipase C/P1 nuclease domain-containing protein</fullName>
    </submittedName>
</protein>
<dbReference type="GO" id="GO:0004519">
    <property type="term" value="F:endonuclease activity"/>
    <property type="evidence" value="ECO:0007669"/>
    <property type="project" value="UniProtKB-KW"/>
</dbReference>
<dbReference type="SUPFAM" id="SSF48537">
    <property type="entry name" value="Phospholipase C/P1 nuclease"/>
    <property type="match status" value="1"/>
</dbReference>
<dbReference type="InterPro" id="IPR003154">
    <property type="entry name" value="S1/P1nuclease"/>
</dbReference>
<comment type="similarity">
    <text evidence="1">Belongs to the nuclease type I family.</text>
</comment>
<dbReference type="GO" id="GO:0046872">
    <property type="term" value="F:metal ion binding"/>
    <property type="evidence" value="ECO:0007669"/>
    <property type="project" value="UniProtKB-KW"/>
</dbReference>
<reference evidence="9 10" key="1">
    <citation type="submission" date="2016-07" db="EMBL/GenBank/DDBJ databases">
        <title>Pervasive Adenine N6-methylation of Active Genes in Fungi.</title>
        <authorList>
            <consortium name="DOE Joint Genome Institute"/>
            <person name="Mondo S.J."/>
            <person name="Dannebaum R.O."/>
            <person name="Kuo R.C."/>
            <person name="Labutti K."/>
            <person name="Haridas S."/>
            <person name="Kuo A."/>
            <person name="Salamov A."/>
            <person name="Ahrendt S.R."/>
            <person name="Lipzen A."/>
            <person name="Sullivan W."/>
            <person name="Andreopoulos W.B."/>
            <person name="Clum A."/>
            <person name="Lindquist E."/>
            <person name="Daum C."/>
            <person name="Ramamoorthy G.K."/>
            <person name="Gryganskyi A."/>
            <person name="Culley D."/>
            <person name="Magnuson J.K."/>
            <person name="James T.Y."/>
            <person name="O'Malley M.A."/>
            <person name="Stajich J.E."/>
            <person name="Spatafora J.W."/>
            <person name="Visel A."/>
            <person name="Grigoriev I.V."/>
        </authorList>
    </citation>
    <scope>NUCLEOTIDE SEQUENCE [LARGE SCALE GENOMIC DNA]</scope>
    <source>
        <strain evidence="9 10">PL171</strain>
    </source>
</reference>
<keyword evidence="4" id="KW-0255">Endonuclease</keyword>
<keyword evidence="3" id="KW-0479">Metal-binding</keyword>
<organism evidence="9 10">
    <name type="scientific">Catenaria anguillulae PL171</name>
    <dbReference type="NCBI Taxonomy" id="765915"/>
    <lineage>
        <taxon>Eukaryota</taxon>
        <taxon>Fungi</taxon>
        <taxon>Fungi incertae sedis</taxon>
        <taxon>Blastocladiomycota</taxon>
        <taxon>Blastocladiomycetes</taxon>
        <taxon>Blastocladiales</taxon>
        <taxon>Catenariaceae</taxon>
        <taxon>Catenaria</taxon>
    </lineage>
</organism>
<evidence type="ECO:0000256" key="7">
    <source>
        <dbReference type="ARBA" id="ARBA00023180"/>
    </source>
</evidence>
<name>A0A1Y2I1Z3_9FUNG</name>
<keyword evidence="6" id="KW-1015">Disulfide bond</keyword>
<dbReference type="Gene3D" id="1.10.575.10">
    <property type="entry name" value="P1 Nuclease"/>
    <property type="match status" value="1"/>
</dbReference>
<dbReference type="STRING" id="765915.A0A1Y2I1Z3"/>
<evidence type="ECO:0000313" key="10">
    <source>
        <dbReference type="Proteomes" id="UP000193411"/>
    </source>
</evidence>
<evidence type="ECO:0000256" key="6">
    <source>
        <dbReference type="ARBA" id="ARBA00023157"/>
    </source>
</evidence>
<gene>
    <name evidence="9" type="ORF">BCR44DRAFT_1527679</name>
</gene>
<keyword evidence="2" id="KW-0540">Nuclease</keyword>
<evidence type="ECO:0000256" key="5">
    <source>
        <dbReference type="ARBA" id="ARBA00022801"/>
    </source>
</evidence>
<proteinExistence type="inferred from homology"/>
<evidence type="ECO:0000313" key="9">
    <source>
        <dbReference type="EMBL" id="ORZ40888.1"/>
    </source>
</evidence>
<comment type="caution">
    <text evidence="9">The sequence shown here is derived from an EMBL/GenBank/DDBJ whole genome shotgun (WGS) entry which is preliminary data.</text>
</comment>
<dbReference type="EMBL" id="MCFL01000002">
    <property type="protein sequence ID" value="ORZ40888.1"/>
    <property type="molecule type" value="Genomic_DNA"/>
</dbReference>
<evidence type="ECO:0000256" key="8">
    <source>
        <dbReference type="SAM" id="SignalP"/>
    </source>
</evidence>
<keyword evidence="10" id="KW-1185">Reference proteome</keyword>
<dbReference type="PANTHER" id="PTHR33146">
    <property type="entry name" value="ENDONUCLEASE 4"/>
    <property type="match status" value="1"/>
</dbReference>
<evidence type="ECO:0000256" key="4">
    <source>
        <dbReference type="ARBA" id="ARBA00022759"/>
    </source>
</evidence>
<dbReference type="Proteomes" id="UP000193411">
    <property type="component" value="Unassembled WGS sequence"/>
</dbReference>
<evidence type="ECO:0000256" key="1">
    <source>
        <dbReference type="ARBA" id="ARBA00009547"/>
    </source>
</evidence>
<dbReference type="Pfam" id="PF02265">
    <property type="entry name" value="S1-P1_nuclease"/>
    <property type="match status" value="1"/>
</dbReference>
<keyword evidence="8" id="KW-0732">Signal</keyword>
<dbReference type="GO" id="GO:0006308">
    <property type="term" value="P:DNA catabolic process"/>
    <property type="evidence" value="ECO:0007669"/>
    <property type="project" value="InterPro"/>
</dbReference>
<feature type="signal peptide" evidence="8">
    <location>
        <begin position="1"/>
        <end position="23"/>
    </location>
</feature>
<accession>A0A1Y2I1Z3</accession>
<dbReference type="GO" id="GO:0016788">
    <property type="term" value="F:hydrolase activity, acting on ester bonds"/>
    <property type="evidence" value="ECO:0007669"/>
    <property type="project" value="InterPro"/>
</dbReference>
<dbReference type="PANTHER" id="PTHR33146:SF26">
    <property type="entry name" value="ENDONUCLEASE 4"/>
    <property type="match status" value="1"/>
</dbReference>
<dbReference type="InterPro" id="IPR008947">
    <property type="entry name" value="PLipase_C/P1_nuclease_dom_sf"/>
</dbReference>
<dbReference type="GO" id="GO:0003676">
    <property type="term" value="F:nucleic acid binding"/>
    <property type="evidence" value="ECO:0007669"/>
    <property type="project" value="InterPro"/>
</dbReference>
<evidence type="ECO:0000256" key="3">
    <source>
        <dbReference type="ARBA" id="ARBA00022723"/>
    </source>
</evidence>
<evidence type="ECO:0000256" key="2">
    <source>
        <dbReference type="ARBA" id="ARBA00022722"/>
    </source>
</evidence>
<keyword evidence="5" id="KW-0378">Hydrolase</keyword>